<dbReference type="GO" id="GO:0046474">
    <property type="term" value="P:glycerophospholipid biosynthetic process"/>
    <property type="evidence" value="ECO:0007669"/>
    <property type="project" value="UniProtKB-UniRule"/>
</dbReference>
<dbReference type="NCBIfam" id="TIGR01768">
    <property type="entry name" value="GGGP-family"/>
    <property type="match status" value="1"/>
</dbReference>
<feature type="binding site" evidence="9">
    <location>
        <position position="59"/>
    </location>
    <ligand>
        <name>Mg(2+)</name>
        <dbReference type="ChEBI" id="CHEBI:18420"/>
    </ligand>
</feature>
<dbReference type="NCBIfam" id="TIGR01769">
    <property type="entry name" value="GGGP"/>
    <property type="match status" value="1"/>
</dbReference>
<feature type="binding site" evidence="9">
    <location>
        <begin position="233"/>
        <end position="234"/>
    </location>
    <ligand>
        <name>sn-glycerol 1-phosphate</name>
        <dbReference type="ChEBI" id="CHEBI:57685"/>
    </ligand>
</feature>
<evidence type="ECO:0000256" key="1">
    <source>
        <dbReference type="ARBA" id="ARBA00022516"/>
    </source>
</evidence>
<evidence type="ECO:0000256" key="9">
    <source>
        <dbReference type="HAMAP-Rule" id="MF_00112"/>
    </source>
</evidence>
<keyword evidence="5 9" id="KW-0443">Lipid metabolism</keyword>
<proteinExistence type="inferred from homology"/>
<keyword evidence="1 9" id="KW-0444">Lipid biosynthesis</keyword>
<evidence type="ECO:0000256" key="2">
    <source>
        <dbReference type="ARBA" id="ARBA00022679"/>
    </source>
</evidence>
<keyword evidence="7 9" id="KW-1208">Phospholipid metabolism</keyword>
<feature type="binding site" evidence="9">
    <location>
        <position position="29"/>
    </location>
    <ligand>
        <name>Mg(2+)</name>
        <dbReference type="ChEBI" id="CHEBI:18420"/>
    </ligand>
</feature>
<feature type="binding site" evidence="9">
    <location>
        <begin position="211"/>
        <end position="212"/>
    </location>
    <ligand>
        <name>sn-glycerol 1-phosphate</name>
        <dbReference type="ChEBI" id="CHEBI:57685"/>
    </ligand>
</feature>
<dbReference type="Proteomes" id="UP000619457">
    <property type="component" value="Unassembled WGS sequence"/>
</dbReference>
<dbReference type="InterPro" id="IPR010946">
    <property type="entry name" value="GGGP_synth"/>
</dbReference>
<comment type="caution">
    <text evidence="9">Lacks conserved residue(s) required for the propagation of feature annotation.</text>
</comment>
<sequence>MTAQNRSSFSAYLTHLRAHGKKGLAVLVDPEKASQNQWLDQLLDFSHSDQIGCFLVGGSLILENNVDETILKIKAKSPEIPVILFPGNVIQLSAHADGILFLTLISGRNPDLLIGQQVAAAPLLYDSKLEVLPTGYMLVGDGPASSASYISQTIPLPSSKPALAVATAMAGHLLGQQFFFLDAGSGAASPVNAQIIKAVANKINRPLIVGGGINTPQKAQSALEAGADLIVLGNSLEKNPGLLSEVLEMVSIFNLSLNVN</sequence>
<evidence type="ECO:0000256" key="7">
    <source>
        <dbReference type="ARBA" id="ARBA00023264"/>
    </source>
</evidence>
<evidence type="ECO:0000256" key="4">
    <source>
        <dbReference type="ARBA" id="ARBA00022842"/>
    </source>
</evidence>
<comment type="catalytic activity">
    <reaction evidence="8 9">
        <text>sn-glycerol 1-phosphate + (2E,6E,10E)-geranylgeranyl diphosphate = sn-3-O-(geranylgeranyl)glycerol 1-phosphate + diphosphate</text>
        <dbReference type="Rhea" id="RHEA:23404"/>
        <dbReference type="ChEBI" id="CHEBI:33019"/>
        <dbReference type="ChEBI" id="CHEBI:57677"/>
        <dbReference type="ChEBI" id="CHEBI:57685"/>
        <dbReference type="ChEBI" id="CHEBI:58756"/>
        <dbReference type="EC" id="2.5.1.41"/>
    </reaction>
</comment>
<feature type="binding site" evidence="9">
    <location>
        <begin position="180"/>
        <end position="186"/>
    </location>
    <ligand>
        <name>sn-glycerol 1-phosphate</name>
        <dbReference type="ChEBI" id="CHEBI:57685"/>
    </ligand>
</feature>
<gene>
    <name evidence="10" type="primary">pcrB</name>
    <name evidence="10" type="ORF">GCM10007049_10260</name>
</gene>
<evidence type="ECO:0000313" key="10">
    <source>
        <dbReference type="EMBL" id="GGZ19702.1"/>
    </source>
</evidence>
<evidence type="ECO:0000256" key="5">
    <source>
        <dbReference type="ARBA" id="ARBA00023098"/>
    </source>
</evidence>
<dbReference type="EC" id="2.5.1.41" evidence="9"/>
<comment type="similarity">
    <text evidence="9">Belongs to the GGGP/HepGP synthase family. Group II subfamily.</text>
</comment>
<dbReference type="SUPFAM" id="SSF51395">
    <property type="entry name" value="FMN-linked oxidoreductases"/>
    <property type="match status" value="1"/>
</dbReference>
<keyword evidence="4 9" id="KW-0460">Magnesium</keyword>
<protein>
    <recommendedName>
        <fullName evidence="9">Geranylgeranylglyceryl phosphate synthase</fullName>
        <shortName evidence="9">GGGP synthase</shortName>
        <shortName evidence="9">GGGPS</shortName>
        <ecNumber evidence="9">2.5.1.41</ecNumber>
    </recommendedName>
    <alternativeName>
        <fullName evidence="9">(S)-3-O-geranylgeranylglyceryl phosphate synthase</fullName>
    </alternativeName>
    <alternativeName>
        <fullName evidence="9">Phosphoglycerol geranylgeranyltransferase</fullName>
    </alternativeName>
</protein>
<dbReference type="Pfam" id="PF01884">
    <property type="entry name" value="PcrB"/>
    <property type="match status" value="1"/>
</dbReference>
<dbReference type="GO" id="GO:0000287">
    <property type="term" value="F:magnesium ion binding"/>
    <property type="evidence" value="ECO:0007669"/>
    <property type="project" value="UniProtKB-UniRule"/>
</dbReference>
<dbReference type="EMBL" id="BMWX01000002">
    <property type="protein sequence ID" value="GGZ19702.1"/>
    <property type="molecule type" value="Genomic_DNA"/>
</dbReference>
<dbReference type="HAMAP" id="MF_00112">
    <property type="entry name" value="GGGP_HepGP_synthase"/>
    <property type="match status" value="1"/>
</dbReference>
<evidence type="ECO:0000313" key="11">
    <source>
        <dbReference type="Proteomes" id="UP000619457"/>
    </source>
</evidence>
<keyword evidence="3 9" id="KW-0479">Metal-binding</keyword>
<dbReference type="AlphaFoldDB" id="A0A918PQX0"/>
<keyword evidence="2 9" id="KW-0808">Transferase</keyword>
<keyword evidence="11" id="KW-1185">Reference proteome</keyword>
<evidence type="ECO:0000256" key="8">
    <source>
        <dbReference type="ARBA" id="ARBA00047288"/>
    </source>
</evidence>
<name>A0A918PQX0_9BACT</name>
<dbReference type="GO" id="GO:0047294">
    <property type="term" value="F:phosphoglycerol geranylgeranyltransferase activity"/>
    <property type="evidence" value="ECO:0007669"/>
    <property type="project" value="UniProtKB-UniRule"/>
</dbReference>
<reference evidence="10" key="1">
    <citation type="journal article" date="2014" name="Int. J. Syst. Evol. Microbiol.">
        <title>Complete genome sequence of Corynebacterium casei LMG S-19264T (=DSM 44701T), isolated from a smear-ripened cheese.</title>
        <authorList>
            <consortium name="US DOE Joint Genome Institute (JGI-PGF)"/>
            <person name="Walter F."/>
            <person name="Albersmeier A."/>
            <person name="Kalinowski J."/>
            <person name="Ruckert C."/>
        </authorList>
    </citation>
    <scope>NUCLEOTIDE SEQUENCE</scope>
    <source>
        <strain evidence="10">KCTC 12368</strain>
    </source>
</reference>
<dbReference type="RefSeq" id="WP_018472454.1">
    <property type="nucleotide sequence ID" value="NZ_BMWX01000002.1"/>
</dbReference>
<dbReference type="InterPro" id="IPR038597">
    <property type="entry name" value="GGGP/HepGP_synthase_sf"/>
</dbReference>
<comment type="cofactor">
    <cofactor evidence="9">
        <name>Mg(2+)</name>
        <dbReference type="ChEBI" id="CHEBI:18420"/>
    </cofactor>
</comment>
<reference evidence="10" key="2">
    <citation type="submission" date="2020-09" db="EMBL/GenBank/DDBJ databases">
        <authorList>
            <person name="Sun Q."/>
            <person name="Kim S."/>
        </authorList>
    </citation>
    <scope>NUCLEOTIDE SEQUENCE</scope>
    <source>
        <strain evidence="10">KCTC 12368</strain>
    </source>
</reference>
<dbReference type="InterPro" id="IPR008205">
    <property type="entry name" value="GGGP_HepGP_synthase"/>
</dbReference>
<keyword evidence="6 9" id="KW-0594">Phospholipid biosynthesis</keyword>
<dbReference type="GO" id="GO:0005737">
    <property type="term" value="C:cytoplasm"/>
    <property type="evidence" value="ECO:0007669"/>
    <property type="project" value="InterPro"/>
</dbReference>
<organism evidence="10 11">
    <name type="scientific">Echinicola pacifica</name>
    <dbReference type="NCBI Taxonomy" id="346377"/>
    <lineage>
        <taxon>Bacteria</taxon>
        <taxon>Pseudomonadati</taxon>
        <taxon>Bacteroidota</taxon>
        <taxon>Cytophagia</taxon>
        <taxon>Cytophagales</taxon>
        <taxon>Cyclobacteriaceae</taxon>
        <taxon>Echinicola</taxon>
    </lineage>
</organism>
<comment type="caution">
    <text evidence="10">The sequence shown here is derived from an EMBL/GenBank/DDBJ whole genome shotgun (WGS) entry which is preliminary data.</text>
</comment>
<evidence type="ECO:0000256" key="6">
    <source>
        <dbReference type="ARBA" id="ARBA00023209"/>
    </source>
</evidence>
<evidence type="ECO:0000256" key="3">
    <source>
        <dbReference type="ARBA" id="ARBA00022723"/>
    </source>
</evidence>
<accession>A0A918PQX0</accession>
<comment type="function">
    <text evidence="9">Prenyltransferase that catalyzes the transfer of the geranylgeranyl moiety of geranylgeranyl diphosphate (GGPP) to the C3 hydroxyl of sn-glycerol-1-phosphate (G1P).</text>
</comment>
<dbReference type="Gene3D" id="3.20.20.390">
    <property type="entry name" value="FMN-linked oxidoreductases"/>
    <property type="match status" value="1"/>
</dbReference>
<dbReference type="NCBIfam" id="NF003198">
    <property type="entry name" value="PRK04169.1-2"/>
    <property type="match status" value="1"/>
</dbReference>